<sequence length="879" mass="100827">MLATMLRDETYDKHVKELLDFINSLYRQDAKDKFSKVLVALEQFNKQKDKSVSDLVKIVREGVRSIIFDHYTELNPNARRELKAKIETFLKQYKQQPSTTLSKKQATTTTKVNFKAEKNPDDYKDDKSESKKREPNSLKVEKKEERETEIKSGKEDGLQEDRRKKDDDSDEDYNMNKNENDIGSDRSGDSGPFKYYDTKIEAPEYDEKNEEGNMREGKESLEDRGWVPKPTKTDSRATDSGEDLTQNQVPRSYQKTTKKHSSNNGRTFSSDEKISEDVGTVEGNSEEFKAEEQATTTQRSIANEQPRFITLWEETATGGIPGYMLKQMTSKKHKTHKTHKTTTKTHKPHKSKTHKHHEKSEKSEKSEKEKKKKRGHKDKVKEEYRPNLSRSKKNFEQKADVEVIRSTAMDFYEYKKNFGPVNKKSSNSHSEGHSPRAAIQSLRAEHPIKLSMKFPIKAAFRTTLGAKKTTKRTQPATPKYAKRYQLKSLYLTSPKDYRKSGATPKGSREENSYEHFRKKEKNSGRNLNESSSDVIIRINNLERQIEEFKNKMGTSKSYSDKENQYDVKETKDFGRGNDRKRFKILRNTSGEDKSKSNVSDKTADYNLKPYGYNDNTSVSSTVKPNTRETKDSEVSYKVAQNKIDRSDKKLGNEDIRREDGTVSLNSDTNILQSEEEIDVWKDAINLNAKNVPTKLTSKSSTITTKSTTVSNTTTPKSTTVSIFDIFIPVSSPTKTTIKTTFRTTTKSEENREPSKELSFHNTPKGLTALKDASPFAASNFMNYSTGEVAQESVQNEVSFLLKKNNISVPTSKPDDTSYTKFSLPFKRARKELAFTAGDNQFDFNYIANKTIDKAEIAFPDPFRNADEELEIFKYEPMDY</sequence>
<feature type="compositionally biased region" description="Basic and acidic residues" evidence="2">
    <location>
        <begin position="114"/>
        <end position="167"/>
    </location>
</feature>
<dbReference type="OrthoDB" id="7437158at2759"/>
<feature type="compositionally biased region" description="Basic and acidic residues" evidence="2">
    <location>
        <begin position="358"/>
        <end position="369"/>
    </location>
</feature>
<reference evidence="3" key="1">
    <citation type="submission" date="2021-12" db="EMBL/GenBank/DDBJ databases">
        <authorList>
            <person name="King R."/>
        </authorList>
    </citation>
    <scope>NUCLEOTIDE SEQUENCE</scope>
</reference>
<feature type="compositionally biased region" description="Basic and acidic residues" evidence="2">
    <location>
        <begin position="745"/>
        <end position="758"/>
    </location>
</feature>
<dbReference type="Proteomes" id="UP001154114">
    <property type="component" value="Chromosome 31"/>
</dbReference>
<keyword evidence="1" id="KW-0175">Coiled coil</keyword>
<protein>
    <submittedName>
        <fullName evidence="3">Uncharacterized protein</fullName>
    </submittedName>
</protein>
<evidence type="ECO:0000256" key="2">
    <source>
        <dbReference type="SAM" id="MobiDB-lite"/>
    </source>
</evidence>
<feature type="coiled-coil region" evidence="1">
    <location>
        <begin position="531"/>
        <end position="558"/>
    </location>
</feature>
<feature type="compositionally biased region" description="Basic and acidic residues" evidence="2">
    <location>
        <begin position="178"/>
        <end position="188"/>
    </location>
</feature>
<evidence type="ECO:0000313" key="4">
    <source>
        <dbReference type="Proteomes" id="UP001154114"/>
    </source>
</evidence>
<feature type="compositionally biased region" description="Basic and acidic residues" evidence="2">
    <location>
        <begin position="196"/>
        <end position="239"/>
    </location>
</feature>
<feature type="compositionally biased region" description="Polar residues" evidence="2">
    <location>
        <begin position="613"/>
        <end position="624"/>
    </location>
</feature>
<keyword evidence="4" id="KW-1185">Reference proteome</keyword>
<feature type="region of interest" description="Disordered" evidence="2">
    <location>
        <begin position="417"/>
        <end position="446"/>
    </location>
</feature>
<dbReference type="EMBL" id="LR824034">
    <property type="protein sequence ID" value="CAH0602318.1"/>
    <property type="molecule type" value="Genomic_DNA"/>
</dbReference>
<feature type="compositionally biased region" description="Polar residues" evidence="2">
    <location>
        <begin position="243"/>
        <end position="255"/>
    </location>
</feature>
<feature type="region of interest" description="Disordered" evidence="2">
    <location>
        <begin position="464"/>
        <end position="528"/>
    </location>
</feature>
<proteinExistence type="predicted"/>
<feature type="compositionally biased region" description="Basic and acidic residues" evidence="2">
    <location>
        <begin position="625"/>
        <end position="634"/>
    </location>
</feature>
<name>A0A9P0FUW3_CHRIL</name>
<feature type="region of interest" description="Disordered" evidence="2">
    <location>
        <begin position="741"/>
        <end position="762"/>
    </location>
</feature>
<feature type="region of interest" description="Disordered" evidence="2">
    <location>
        <begin position="578"/>
        <end position="634"/>
    </location>
</feature>
<accession>A0A9P0FUW3</accession>
<gene>
    <name evidence="3" type="ORF">CINC_LOCUS9960</name>
</gene>
<feature type="compositionally biased region" description="Low complexity" evidence="2">
    <location>
        <begin position="99"/>
        <end position="111"/>
    </location>
</feature>
<evidence type="ECO:0000256" key="1">
    <source>
        <dbReference type="SAM" id="Coils"/>
    </source>
</evidence>
<feature type="compositionally biased region" description="Basic residues" evidence="2">
    <location>
        <begin position="329"/>
        <end position="357"/>
    </location>
</feature>
<evidence type="ECO:0000313" key="3">
    <source>
        <dbReference type="EMBL" id="CAH0602318.1"/>
    </source>
</evidence>
<feature type="region of interest" description="Disordered" evidence="2">
    <location>
        <begin position="94"/>
        <end position="397"/>
    </location>
</feature>
<feature type="compositionally biased region" description="Basic and acidic residues" evidence="2">
    <location>
        <begin position="506"/>
        <end position="523"/>
    </location>
</feature>
<dbReference type="AlphaFoldDB" id="A0A9P0FUW3"/>
<feature type="compositionally biased region" description="Polar residues" evidence="2">
    <location>
        <begin position="293"/>
        <end position="303"/>
    </location>
</feature>
<organism evidence="3 4">
    <name type="scientific">Chrysodeixis includens</name>
    <name type="common">Soybean looper</name>
    <name type="synonym">Pseudoplusia includens</name>
    <dbReference type="NCBI Taxonomy" id="689277"/>
    <lineage>
        <taxon>Eukaryota</taxon>
        <taxon>Metazoa</taxon>
        <taxon>Ecdysozoa</taxon>
        <taxon>Arthropoda</taxon>
        <taxon>Hexapoda</taxon>
        <taxon>Insecta</taxon>
        <taxon>Pterygota</taxon>
        <taxon>Neoptera</taxon>
        <taxon>Endopterygota</taxon>
        <taxon>Lepidoptera</taxon>
        <taxon>Glossata</taxon>
        <taxon>Ditrysia</taxon>
        <taxon>Noctuoidea</taxon>
        <taxon>Noctuidae</taxon>
        <taxon>Plusiinae</taxon>
        <taxon>Chrysodeixis</taxon>
    </lineage>
</organism>